<evidence type="ECO:0000313" key="12">
    <source>
        <dbReference type="RefSeq" id="XP_029308355.1"/>
    </source>
</evidence>
<evidence type="ECO:0000256" key="3">
    <source>
        <dbReference type="ARBA" id="ARBA00022588"/>
    </source>
</evidence>
<dbReference type="AlphaFoldDB" id="A0A6J2RDW0"/>
<dbReference type="CTD" id="29108"/>
<keyword evidence="5" id="KW-0395">Inflammatory response</keyword>
<dbReference type="InterPro" id="IPR033516">
    <property type="entry name" value="CARD8/ASC/NALP1_CARD"/>
</dbReference>
<dbReference type="PROSITE" id="PS50209">
    <property type="entry name" value="CARD"/>
    <property type="match status" value="1"/>
</dbReference>
<dbReference type="GeneID" id="115021813"/>
<dbReference type="Gene3D" id="1.10.533.10">
    <property type="entry name" value="Death Domain, Fas"/>
    <property type="match status" value="2"/>
</dbReference>
<proteinExistence type="predicted"/>
<keyword evidence="3" id="KW-0399">Innate immunity</keyword>
<dbReference type="OrthoDB" id="8888059at2759"/>
<keyword evidence="6" id="KW-1271">Inflammasome</keyword>
<evidence type="ECO:0000256" key="1">
    <source>
        <dbReference type="ARBA" id="ARBA00004110"/>
    </source>
</evidence>
<keyword evidence="2" id="KW-0963">Cytoplasm</keyword>
<evidence type="ECO:0000256" key="4">
    <source>
        <dbReference type="ARBA" id="ARBA00022859"/>
    </source>
</evidence>
<dbReference type="RefSeq" id="XP_029308355.1">
    <property type="nucleotide sequence ID" value="XM_029452495.1"/>
</dbReference>
<dbReference type="GO" id="GO:0045087">
    <property type="term" value="P:innate immune response"/>
    <property type="evidence" value="ECO:0007669"/>
    <property type="project" value="UniProtKB-KW"/>
</dbReference>
<protein>
    <submittedName>
        <fullName evidence="11 12">Apoptosis-associated speck-like protein containing a CARD</fullName>
    </submittedName>
</protein>
<dbReference type="InterPro" id="IPR011029">
    <property type="entry name" value="DEATH-like_dom_sf"/>
</dbReference>
<keyword evidence="4" id="KW-0391">Immunity</keyword>
<dbReference type="Pfam" id="PF00619">
    <property type="entry name" value="CARD"/>
    <property type="match status" value="1"/>
</dbReference>
<dbReference type="Proteomes" id="UP000504630">
    <property type="component" value="Chromosome 16"/>
</dbReference>
<dbReference type="InterPro" id="IPR051249">
    <property type="entry name" value="NLRP_Inflammasome"/>
</dbReference>
<evidence type="ECO:0000259" key="8">
    <source>
        <dbReference type="PROSITE" id="PS50209"/>
    </source>
</evidence>
<dbReference type="KEGG" id="cgob:115021813"/>
<sequence length="202" mass="22395">MAPKPIRRALKDMLANLSMEDFEDFCHELVNRRGEQQVSLSRVEGKSRLDIVQVLVSTFTESGALHVAVEILRENNCGDAVEELLSCTGGQSSKPGSSETGATGVQTKADNGCTDGEHFVDKHRTQLINRVCSIPEILDELLEKKVIQPGDYEEIMALPTSQGQMRKLYSGPLNAAGLEGKDVFYKILEKKQPYLMNELKKN</sequence>
<dbReference type="InterPro" id="IPR004020">
    <property type="entry name" value="DAPIN"/>
</dbReference>
<evidence type="ECO:0000259" key="9">
    <source>
        <dbReference type="PROSITE" id="PS50824"/>
    </source>
</evidence>
<feature type="domain" description="CARD" evidence="8">
    <location>
        <begin position="118"/>
        <end position="202"/>
    </location>
</feature>
<dbReference type="GO" id="GO:0006954">
    <property type="term" value="P:inflammatory response"/>
    <property type="evidence" value="ECO:0007669"/>
    <property type="project" value="UniProtKB-KW"/>
</dbReference>
<dbReference type="GO" id="GO:0042981">
    <property type="term" value="P:regulation of apoptotic process"/>
    <property type="evidence" value="ECO:0007669"/>
    <property type="project" value="InterPro"/>
</dbReference>
<gene>
    <name evidence="11 12" type="primary">LOC115021813</name>
</gene>
<name>A0A6J2RDW0_COTGO</name>
<dbReference type="PROSITE" id="PS50824">
    <property type="entry name" value="DAPIN"/>
    <property type="match status" value="1"/>
</dbReference>
<dbReference type="InterPro" id="IPR001315">
    <property type="entry name" value="CARD"/>
</dbReference>
<comment type="subcellular location">
    <subcellularLocation>
        <location evidence="1">Inflammasome</location>
    </subcellularLocation>
</comment>
<dbReference type="Pfam" id="PF02758">
    <property type="entry name" value="PYRIN"/>
    <property type="match status" value="1"/>
</dbReference>
<feature type="domain" description="Pyrin" evidence="9">
    <location>
        <begin position="1"/>
        <end position="91"/>
    </location>
</feature>
<dbReference type="GO" id="GO:0061702">
    <property type="term" value="C:canonical inflammasome complex"/>
    <property type="evidence" value="ECO:0007669"/>
    <property type="project" value="UniProtKB-SubCell"/>
</dbReference>
<evidence type="ECO:0000256" key="7">
    <source>
        <dbReference type="SAM" id="MobiDB-lite"/>
    </source>
</evidence>
<evidence type="ECO:0000256" key="5">
    <source>
        <dbReference type="ARBA" id="ARBA00023198"/>
    </source>
</evidence>
<dbReference type="RefSeq" id="XP_029308354.1">
    <property type="nucleotide sequence ID" value="XM_029452494.1"/>
</dbReference>
<dbReference type="FunFam" id="1.10.533.10:FF:000013">
    <property type="entry name" value="Apoptosis-associated speck-like protein containing a CARD"/>
    <property type="match status" value="1"/>
</dbReference>
<dbReference type="SMART" id="SM01289">
    <property type="entry name" value="PYRIN"/>
    <property type="match status" value="1"/>
</dbReference>
<dbReference type="PANTHER" id="PTHR46985">
    <property type="entry name" value="NACHT, LRR AND PYD DOMAINS-CONTAINING PROTEIN 1"/>
    <property type="match status" value="1"/>
</dbReference>
<keyword evidence="10" id="KW-1185">Reference proteome</keyword>
<feature type="region of interest" description="Disordered" evidence="7">
    <location>
        <begin position="88"/>
        <end position="109"/>
    </location>
</feature>
<dbReference type="SUPFAM" id="SSF47986">
    <property type="entry name" value="DEATH domain"/>
    <property type="match status" value="2"/>
</dbReference>
<accession>A0A6J2RDW0</accession>
<evidence type="ECO:0000256" key="6">
    <source>
        <dbReference type="ARBA" id="ARBA00023233"/>
    </source>
</evidence>
<dbReference type="CDD" id="cd08330">
    <property type="entry name" value="CARD_ASC_NALP1"/>
    <property type="match status" value="1"/>
</dbReference>
<evidence type="ECO:0000256" key="2">
    <source>
        <dbReference type="ARBA" id="ARBA00022490"/>
    </source>
</evidence>
<dbReference type="GeneTree" id="ENSGT00940000164898"/>
<reference evidence="11 12" key="1">
    <citation type="submission" date="2025-04" db="UniProtKB">
        <authorList>
            <consortium name="RefSeq"/>
        </authorList>
    </citation>
    <scope>IDENTIFICATION</scope>
</reference>
<dbReference type="PANTHER" id="PTHR46985:SF2">
    <property type="entry name" value="APOPTOSIS-ASSOCIATED SPECK-LIKE PROTEIN CONTAINING A CARD"/>
    <property type="match status" value="1"/>
</dbReference>
<evidence type="ECO:0000313" key="10">
    <source>
        <dbReference type="Proteomes" id="UP000504630"/>
    </source>
</evidence>
<evidence type="ECO:0000313" key="11">
    <source>
        <dbReference type="RefSeq" id="XP_029308354.1"/>
    </source>
</evidence>
<organism evidence="10 11">
    <name type="scientific">Cottoperca gobio</name>
    <name type="common">Frogmouth</name>
    <name type="synonym">Aphritis gobio</name>
    <dbReference type="NCBI Taxonomy" id="56716"/>
    <lineage>
        <taxon>Eukaryota</taxon>
        <taxon>Metazoa</taxon>
        <taxon>Chordata</taxon>
        <taxon>Craniata</taxon>
        <taxon>Vertebrata</taxon>
        <taxon>Euteleostomi</taxon>
        <taxon>Actinopterygii</taxon>
        <taxon>Neopterygii</taxon>
        <taxon>Teleostei</taxon>
        <taxon>Neoteleostei</taxon>
        <taxon>Acanthomorphata</taxon>
        <taxon>Eupercaria</taxon>
        <taxon>Perciformes</taxon>
        <taxon>Notothenioidei</taxon>
        <taxon>Bovichtidae</taxon>
        <taxon>Cottoperca</taxon>
    </lineage>
</organism>